<dbReference type="STRING" id="137246.A0A401T8A4"/>
<evidence type="ECO:0000313" key="2">
    <source>
        <dbReference type="Proteomes" id="UP000287033"/>
    </source>
</evidence>
<evidence type="ECO:0000313" key="1">
    <source>
        <dbReference type="EMBL" id="GCC38844.1"/>
    </source>
</evidence>
<organism evidence="1 2">
    <name type="scientific">Chiloscyllium punctatum</name>
    <name type="common">Brownbanded bambooshark</name>
    <name type="synonym">Hemiscyllium punctatum</name>
    <dbReference type="NCBI Taxonomy" id="137246"/>
    <lineage>
        <taxon>Eukaryota</taxon>
        <taxon>Metazoa</taxon>
        <taxon>Chordata</taxon>
        <taxon>Craniata</taxon>
        <taxon>Vertebrata</taxon>
        <taxon>Chondrichthyes</taxon>
        <taxon>Elasmobranchii</taxon>
        <taxon>Galeomorphii</taxon>
        <taxon>Galeoidea</taxon>
        <taxon>Orectolobiformes</taxon>
        <taxon>Hemiscylliidae</taxon>
        <taxon>Chiloscyllium</taxon>
    </lineage>
</organism>
<dbReference type="InterPro" id="IPR052267">
    <property type="entry name" value="N-DRC_Component"/>
</dbReference>
<feature type="non-terminal residue" evidence="1">
    <location>
        <position position="128"/>
    </location>
</feature>
<gene>
    <name evidence="1" type="ORF">chiPu_0023079</name>
</gene>
<dbReference type="OrthoDB" id="3046016at2759"/>
<dbReference type="PANTHER" id="PTHR14690">
    <property type="entry name" value="IQ MOTIF CONTAINING WITH AAA DOMAIN 1"/>
    <property type="match status" value="1"/>
</dbReference>
<accession>A0A401T8A4</accession>
<sequence length="128" mass="14703">MGQCKAGTYNQLWLKAQNSLGDILQLEAASSALDITKDTAAYSRYQNNLYIKYIRIFRKLEIIQDQIAHPQKWKVVDMLLEGVMGRILEVRREMVDKGLSEFHFMDDVIQDLKLTPVRKESVGSPCVI</sequence>
<protein>
    <recommendedName>
        <fullName evidence="3">Dynein heavy chain tail domain-containing protein</fullName>
    </recommendedName>
</protein>
<dbReference type="Proteomes" id="UP000287033">
    <property type="component" value="Unassembled WGS sequence"/>
</dbReference>
<keyword evidence="2" id="KW-1185">Reference proteome</keyword>
<name>A0A401T8A4_CHIPU</name>
<dbReference type="PANTHER" id="PTHR14690:SF0">
    <property type="entry name" value="IQ MOTIF CONTAINING WITH AAA DOMAIN 1"/>
    <property type="match status" value="1"/>
</dbReference>
<evidence type="ECO:0008006" key="3">
    <source>
        <dbReference type="Google" id="ProtNLM"/>
    </source>
</evidence>
<dbReference type="OMA" id="ICDPCIG"/>
<proteinExistence type="predicted"/>
<comment type="caution">
    <text evidence="1">The sequence shown here is derived from an EMBL/GenBank/DDBJ whole genome shotgun (WGS) entry which is preliminary data.</text>
</comment>
<dbReference type="EMBL" id="BEZZ01015184">
    <property type="protein sequence ID" value="GCC38844.1"/>
    <property type="molecule type" value="Genomic_DNA"/>
</dbReference>
<reference evidence="1 2" key="1">
    <citation type="journal article" date="2018" name="Nat. Ecol. Evol.">
        <title>Shark genomes provide insights into elasmobranch evolution and the origin of vertebrates.</title>
        <authorList>
            <person name="Hara Y"/>
            <person name="Yamaguchi K"/>
            <person name="Onimaru K"/>
            <person name="Kadota M"/>
            <person name="Koyanagi M"/>
            <person name="Keeley SD"/>
            <person name="Tatsumi K"/>
            <person name="Tanaka K"/>
            <person name="Motone F"/>
            <person name="Kageyama Y"/>
            <person name="Nozu R"/>
            <person name="Adachi N"/>
            <person name="Nishimura O"/>
            <person name="Nakagawa R"/>
            <person name="Tanegashima C"/>
            <person name="Kiyatake I"/>
            <person name="Matsumoto R"/>
            <person name="Murakumo K"/>
            <person name="Nishida K"/>
            <person name="Terakita A"/>
            <person name="Kuratani S"/>
            <person name="Sato K"/>
            <person name="Hyodo S Kuraku.S."/>
        </authorList>
    </citation>
    <scope>NUCLEOTIDE SEQUENCE [LARGE SCALE GENOMIC DNA]</scope>
</reference>
<dbReference type="AlphaFoldDB" id="A0A401T8A4"/>